<evidence type="ECO:0000256" key="2">
    <source>
        <dbReference type="SAM" id="Phobius"/>
    </source>
</evidence>
<keyword evidence="2" id="KW-0472">Membrane</keyword>
<feature type="transmembrane region" description="Helical" evidence="2">
    <location>
        <begin position="71"/>
        <end position="90"/>
    </location>
</feature>
<dbReference type="EMBL" id="JBEDUW010000262">
    <property type="protein sequence ID" value="KAK9902341.1"/>
    <property type="molecule type" value="Genomic_DNA"/>
</dbReference>
<sequence length="91" mass="9368">MDAHGCGSVERRRRGLMGSSGSKAARPGGDGPSRNDAGRAATARRLRARVEVVPAGEEVVKVRTGGLGGELDLKLLAVILFGLIVVVMAMG</sequence>
<comment type="caution">
    <text evidence="3">The sequence shown here is derived from an EMBL/GenBank/DDBJ whole genome shotgun (WGS) entry which is preliminary data.</text>
</comment>
<keyword evidence="2" id="KW-0812">Transmembrane</keyword>
<evidence type="ECO:0000313" key="3">
    <source>
        <dbReference type="EMBL" id="KAK9902341.1"/>
    </source>
</evidence>
<evidence type="ECO:0000313" key="4">
    <source>
        <dbReference type="Proteomes" id="UP001457282"/>
    </source>
</evidence>
<proteinExistence type="predicted"/>
<keyword evidence="2" id="KW-1133">Transmembrane helix</keyword>
<dbReference type="Proteomes" id="UP001457282">
    <property type="component" value="Unassembled WGS sequence"/>
</dbReference>
<reference evidence="3 4" key="1">
    <citation type="journal article" date="2023" name="G3 (Bethesda)">
        <title>A chromosome-length genome assembly and annotation of blackberry (Rubus argutus, cv. 'Hillquist').</title>
        <authorList>
            <person name="Bruna T."/>
            <person name="Aryal R."/>
            <person name="Dudchenko O."/>
            <person name="Sargent D.J."/>
            <person name="Mead D."/>
            <person name="Buti M."/>
            <person name="Cavallini A."/>
            <person name="Hytonen T."/>
            <person name="Andres J."/>
            <person name="Pham M."/>
            <person name="Weisz D."/>
            <person name="Mascagni F."/>
            <person name="Usai G."/>
            <person name="Natali L."/>
            <person name="Bassil N."/>
            <person name="Fernandez G.E."/>
            <person name="Lomsadze A."/>
            <person name="Armour M."/>
            <person name="Olukolu B."/>
            <person name="Poorten T."/>
            <person name="Britton C."/>
            <person name="Davik J."/>
            <person name="Ashrafi H."/>
            <person name="Aiden E.L."/>
            <person name="Borodovsky M."/>
            <person name="Worthington M."/>
        </authorList>
    </citation>
    <scope>NUCLEOTIDE SEQUENCE [LARGE SCALE GENOMIC DNA]</scope>
    <source>
        <strain evidence="3">PI 553951</strain>
    </source>
</reference>
<accession>A0AAW1VKY7</accession>
<name>A0AAW1VKY7_RUBAR</name>
<evidence type="ECO:0000256" key="1">
    <source>
        <dbReference type="SAM" id="MobiDB-lite"/>
    </source>
</evidence>
<keyword evidence="4" id="KW-1185">Reference proteome</keyword>
<protein>
    <submittedName>
        <fullName evidence="3">Uncharacterized protein</fullName>
    </submittedName>
</protein>
<dbReference type="AlphaFoldDB" id="A0AAW1VKY7"/>
<organism evidence="3 4">
    <name type="scientific">Rubus argutus</name>
    <name type="common">Southern blackberry</name>
    <dbReference type="NCBI Taxonomy" id="59490"/>
    <lineage>
        <taxon>Eukaryota</taxon>
        <taxon>Viridiplantae</taxon>
        <taxon>Streptophyta</taxon>
        <taxon>Embryophyta</taxon>
        <taxon>Tracheophyta</taxon>
        <taxon>Spermatophyta</taxon>
        <taxon>Magnoliopsida</taxon>
        <taxon>eudicotyledons</taxon>
        <taxon>Gunneridae</taxon>
        <taxon>Pentapetalae</taxon>
        <taxon>rosids</taxon>
        <taxon>fabids</taxon>
        <taxon>Rosales</taxon>
        <taxon>Rosaceae</taxon>
        <taxon>Rosoideae</taxon>
        <taxon>Rosoideae incertae sedis</taxon>
        <taxon>Rubus</taxon>
    </lineage>
</organism>
<gene>
    <name evidence="3" type="ORF">M0R45_001730</name>
</gene>
<feature type="region of interest" description="Disordered" evidence="1">
    <location>
        <begin position="1"/>
        <end position="41"/>
    </location>
</feature>